<evidence type="ECO:0000256" key="12">
    <source>
        <dbReference type="SAM" id="MobiDB-lite"/>
    </source>
</evidence>
<dbReference type="OrthoDB" id="5598305at2759"/>
<evidence type="ECO:0000313" key="13">
    <source>
        <dbReference type="EMBL" id="KAJ1728901.1"/>
    </source>
</evidence>
<evidence type="ECO:0000256" key="2">
    <source>
        <dbReference type="ARBA" id="ARBA00006355"/>
    </source>
</evidence>
<evidence type="ECO:0000313" key="14">
    <source>
        <dbReference type="Proteomes" id="UP001143981"/>
    </source>
</evidence>
<evidence type="ECO:0000256" key="4">
    <source>
        <dbReference type="ARBA" id="ARBA00022448"/>
    </source>
</evidence>
<keyword evidence="11" id="KW-0472">Membrane</keyword>
<proteinExistence type="inferred from homology"/>
<keyword evidence="8" id="KW-1133">Transmembrane helix</keyword>
<name>A0A9W7YAQ6_9FUNG</name>
<gene>
    <name evidence="13" type="ORF">LPJ61_003793</name>
</gene>
<keyword evidence="14" id="KW-1185">Reference proteome</keyword>
<evidence type="ECO:0000256" key="7">
    <source>
        <dbReference type="ARBA" id="ARBA00022927"/>
    </source>
</evidence>
<evidence type="ECO:0000256" key="5">
    <source>
        <dbReference type="ARBA" id="ARBA00022692"/>
    </source>
</evidence>
<dbReference type="InterPro" id="IPR021056">
    <property type="entry name" value="Mt_import_IM_translocase_Tim54"/>
</dbReference>
<accession>A0A9W7YAQ6</accession>
<protein>
    <recommendedName>
        <fullName evidence="3">Mitochondrial import inner membrane translocase subunit TIM54</fullName>
    </recommendedName>
</protein>
<evidence type="ECO:0000256" key="8">
    <source>
        <dbReference type="ARBA" id="ARBA00022989"/>
    </source>
</evidence>
<dbReference type="Pfam" id="PF11711">
    <property type="entry name" value="Tim54"/>
    <property type="match status" value="1"/>
</dbReference>
<evidence type="ECO:0000256" key="11">
    <source>
        <dbReference type="ARBA" id="ARBA00023136"/>
    </source>
</evidence>
<evidence type="ECO:0000256" key="10">
    <source>
        <dbReference type="ARBA" id="ARBA00023128"/>
    </source>
</evidence>
<comment type="caution">
    <text evidence="13">The sequence shown here is derived from an EMBL/GenBank/DDBJ whole genome shotgun (WGS) entry which is preliminary data.</text>
</comment>
<dbReference type="AlphaFoldDB" id="A0A9W7YAQ6"/>
<keyword evidence="10" id="KW-0496">Mitochondrion</keyword>
<keyword evidence="5" id="KW-0812">Transmembrane</keyword>
<organism evidence="13 14">
    <name type="scientific">Coemansia biformis</name>
    <dbReference type="NCBI Taxonomy" id="1286918"/>
    <lineage>
        <taxon>Eukaryota</taxon>
        <taxon>Fungi</taxon>
        <taxon>Fungi incertae sedis</taxon>
        <taxon>Zoopagomycota</taxon>
        <taxon>Kickxellomycotina</taxon>
        <taxon>Kickxellomycetes</taxon>
        <taxon>Kickxellales</taxon>
        <taxon>Kickxellaceae</taxon>
        <taxon>Coemansia</taxon>
    </lineage>
</organism>
<comment type="subcellular location">
    <subcellularLocation>
        <location evidence="1">Mitochondrion inner membrane</location>
        <topology evidence="1">Single-pass membrane protein</topology>
    </subcellularLocation>
</comment>
<dbReference type="GO" id="GO:0015031">
    <property type="term" value="P:protein transport"/>
    <property type="evidence" value="ECO:0007669"/>
    <property type="project" value="UniProtKB-KW"/>
</dbReference>
<dbReference type="Proteomes" id="UP001143981">
    <property type="component" value="Unassembled WGS sequence"/>
</dbReference>
<keyword evidence="9" id="KW-0811">Translocation</keyword>
<reference evidence="13" key="1">
    <citation type="submission" date="2022-07" db="EMBL/GenBank/DDBJ databases">
        <title>Phylogenomic reconstructions and comparative analyses of Kickxellomycotina fungi.</title>
        <authorList>
            <person name="Reynolds N.K."/>
            <person name="Stajich J.E."/>
            <person name="Barry K."/>
            <person name="Grigoriev I.V."/>
            <person name="Crous P."/>
            <person name="Smith M.E."/>
        </authorList>
    </citation>
    <scope>NUCLEOTIDE SEQUENCE</scope>
    <source>
        <strain evidence="13">BCRC 34381</strain>
    </source>
</reference>
<evidence type="ECO:0000256" key="9">
    <source>
        <dbReference type="ARBA" id="ARBA00023010"/>
    </source>
</evidence>
<evidence type="ECO:0000256" key="6">
    <source>
        <dbReference type="ARBA" id="ARBA00022792"/>
    </source>
</evidence>
<keyword evidence="7" id="KW-0653">Protein transport</keyword>
<evidence type="ECO:0000256" key="1">
    <source>
        <dbReference type="ARBA" id="ARBA00004434"/>
    </source>
</evidence>
<dbReference type="EMBL" id="JANBOI010000716">
    <property type="protein sequence ID" value="KAJ1728901.1"/>
    <property type="molecule type" value="Genomic_DNA"/>
</dbReference>
<evidence type="ECO:0000256" key="3">
    <source>
        <dbReference type="ARBA" id="ARBA00020796"/>
    </source>
</evidence>
<feature type="region of interest" description="Disordered" evidence="12">
    <location>
        <begin position="237"/>
        <end position="272"/>
    </location>
</feature>
<keyword evidence="4" id="KW-0813">Transport</keyword>
<keyword evidence="6" id="KW-0999">Mitochondrion inner membrane</keyword>
<sequence>MFAGLRKKLPGPKAAAFWGCVAGATGFYKYNKDESQRRMDYYCRRAAHNANETVGSTETVRKVHVYIATPMGELGTRKARQHWEKYVLPVFAAGALDYELTLVNETEKDADGVERVVRGGVHRAVAEEIKEQRRKQLEAESGNEELRLWRAAVEVRKRENDARGVKNRLGVEPGMSVLELWKAQEYPGLMDVVAIGRETWVEAINGVSDGSVGSLDMQMPALVPLDADTKPATQVTVETREDGAQVTDTAGQPGEAAAADTAGQPGEVARTPSAQTINYDRYDNGSERATVALPAVAYIAHENLSGWGSVARRVWSIFHDQQNVDRYASQALQVVYESTRRAAHGRQELESMGRSEEELAGWEGQQAMEVVVDSGVVGRVQIYDTQHDGAPFKDEESMA</sequence>
<comment type="similarity">
    <text evidence="2">Belongs to the TIM54 family.</text>
</comment>
<dbReference type="GO" id="GO:0005743">
    <property type="term" value="C:mitochondrial inner membrane"/>
    <property type="evidence" value="ECO:0007669"/>
    <property type="project" value="UniProtKB-SubCell"/>
</dbReference>